<keyword evidence="3" id="KW-1185">Reference proteome</keyword>
<evidence type="ECO:0000313" key="3">
    <source>
        <dbReference type="Proteomes" id="UP000001070"/>
    </source>
</evidence>
<name>B4JJL9_DROGR</name>
<gene>
    <name evidence="2" type="primary">Dgri\GH12510</name>
    <name evidence="2" type="ORF">Dgri_GH12510</name>
</gene>
<accession>B4JJL9</accession>
<feature type="compositionally biased region" description="Polar residues" evidence="1">
    <location>
        <begin position="53"/>
        <end position="66"/>
    </location>
</feature>
<dbReference type="AlphaFoldDB" id="B4JJL9"/>
<dbReference type="EMBL" id="CH916370">
    <property type="protein sequence ID" value="EDV99771.1"/>
    <property type="molecule type" value="Genomic_DNA"/>
</dbReference>
<dbReference type="PhylomeDB" id="B4JJL9"/>
<dbReference type="HOGENOM" id="CLU_2402034_0_0_1"/>
<sequence>MENNMDDDTPFNPFYIGPNPSKACANEEVPPRECSPDCIPAADNKTADPNPPTSSTAQGNETSSSPCKPYNCNYHSN</sequence>
<dbReference type="OrthoDB" id="7871355at2759"/>
<dbReference type="KEGG" id="dgr:6564939"/>
<evidence type="ECO:0000256" key="1">
    <source>
        <dbReference type="SAM" id="MobiDB-lite"/>
    </source>
</evidence>
<organism evidence="3">
    <name type="scientific">Drosophila grimshawi</name>
    <name type="common">Hawaiian fruit fly</name>
    <name type="synonym">Idiomyia grimshawi</name>
    <dbReference type="NCBI Taxonomy" id="7222"/>
    <lineage>
        <taxon>Eukaryota</taxon>
        <taxon>Metazoa</taxon>
        <taxon>Ecdysozoa</taxon>
        <taxon>Arthropoda</taxon>
        <taxon>Hexapoda</taxon>
        <taxon>Insecta</taxon>
        <taxon>Pterygota</taxon>
        <taxon>Neoptera</taxon>
        <taxon>Endopterygota</taxon>
        <taxon>Diptera</taxon>
        <taxon>Brachycera</taxon>
        <taxon>Muscomorpha</taxon>
        <taxon>Ephydroidea</taxon>
        <taxon>Drosophilidae</taxon>
        <taxon>Drosophila</taxon>
        <taxon>Hawaiian Drosophila</taxon>
    </lineage>
</organism>
<proteinExistence type="predicted"/>
<dbReference type="Proteomes" id="UP000001070">
    <property type="component" value="Unassembled WGS sequence"/>
</dbReference>
<protein>
    <submittedName>
        <fullName evidence="2">GH12510</fullName>
    </submittedName>
</protein>
<feature type="region of interest" description="Disordered" evidence="1">
    <location>
        <begin position="1"/>
        <end position="77"/>
    </location>
</feature>
<dbReference type="eggNOG" id="ENOG502TFAS">
    <property type="taxonomic scope" value="Eukaryota"/>
</dbReference>
<reference evidence="2 3" key="1">
    <citation type="journal article" date="2007" name="Nature">
        <title>Evolution of genes and genomes on the Drosophila phylogeny.</title>
        <authorList>
            <consortium name="Drosophila 12 Genomes Consortium"/>
            <person name="Clark A.G."/>
            <person name="Eisen M.B."/>
            <person name="Smith D.R."/>
            <person name="Bergman C.M."/>
            <person name="Oliver B."/>
            <person name="Markow T.A."/>
            <person name="Kaufman T.C."/>
            <person name="Kellis M."/>
            <person name="Gelbart W."/>
            <person name="Iyer V.N."/>
            <person name="Pollard D.A."/>
            <person name="Sackton T.B."/>
            <person name="Larracuente A.M."/>
            <person name="Singh N.D."/>
            <person name="Abad J.P."/>
            <person name="Abt D.N."/>
            <person name="Adryan B."/>
            <person name="Aguade M."/>
            <person name="Akashi H."/>
            <person name="Anderson W.W."/>
            <person name="Aquadro C.F."/>
            <person name="Ardell D.H."/>
            <person name="Arguello R."/>
            <person name="Artieri C.G."/>
            <person name="Barbash D.A."/>
            <person name="Barker D."/>
            <person name="Barsanti P."/>
            <person name="Batterham P."/>
            <person name="Batzoglou S."/>
            <person name="Begun D."/>
            <person name="Bhutkar A."/>
            <person name="Blanco E."/>
            <person name="Bosak S.A."/>
            <person name="Bradley R.K."/>
            <person name="Brand A.D."/>
            <person name="Brent M.R."/>
            <person name="Brooks A.N."/>
            <person name="Brown R.H."/>
            <person name="Butlin R.K."/>
            <person name="Caggese C."/>
            <person name="Calvi B.R."/>
            <person name="Bernardo de Carvalho A."/>
            <person name="Caspi A."/>
            <person name="Castrezana S."/>
            <person name="Celniker S.E."/>
            <person name="Chang J.L."/>
            <person name="Chapple C."/>
            <person name="Chatterji S."/>
            <person name="Chinwalla A."/>
            <person name="Civetta A."/>
            <person name="Clifton S.W."/>
            <person name="Comeron J.M."/>
            <person name="Costello J.C."/>
            <person name="Coyne J.A."/>
            <person name="Daub J."/>
            <person name="David R.G."/>
            <person name="Delcher A.L."/>
            <person name="Delehaunty K."/>
            <person name="Do C.B."/>
            <person name="Ebling H."/>
            <person name="Edwards K."/>
            <person name="Eickbush T."/>
            <person name="Evans J.D."/>
            <person name="Filipski A."/>
            <person name="Findeiss S."/>
            <person name="Freyhult E."/>
            <person name="Fulton L."/>
            <person name="Fulton R."/>
            <person name="Garcia A.C."/>
            <person name="Gardiner A."/>
            <person name="Garfield D.A."/>
            <person name="Garvin B.E."/>
            <person name="Gibson G."/>
            <person name="Gilbert D."/>
            <person name="Gnerre S."/>
            <person name="Godfrey J."/>
            <person name="Good R."/>
            <person name="Gotea V."/>
            <person name="Gravely B."/>
            <person name="Greenberg A.J."/>
            <person name="Griffiths-Jones S."/>
            <person name="Gross S."/>
            <person name="Guigo R."/>
            <person name="Gustafson E.A."/>
            <person name="Haerty W."/>
            <person name="Hahn M.W."/>
            <person name="Halligan D.L."/>
            <person name="Halpern A.L."/>
            <person name="Halter G.M."/>
            <person name="Han M.V."/>
            <person name="Heger A."/>
            <person name="Hillier L."/>
            <person name="Hinrichs A.S."/>
            <person name="Holmes I."/>
            <person name="Hoskins R.A."/>
            <person name="Hubisz M.J."/>
            <person name="Hultmark D."/>
            <person name="Huntley M.A."/>
            <person name="Jaffe D.B."/>
            <person name="Jagadeeshan S."/>
            <person name="Jeck W.R."/>
            <person name="Johnson J."/>
            <person name="Jones C.D."/>
            <person name="Jordan W.C."/>
            <person name="Karpen G.H."/>
            <person name="Kataoka E."/>
            <person name="Keightley P.D."/>
            <person name="Kheradpour P."/>
            <person name="Kirkness E.F."/>
            <person name="Koerich L.B."/>
            <person name="Kristiansen K."/>
            <person name="Kudrna D."/>
            <person name="Kulathinal R.J."/>
            <person name="Kumar S."/>
            <person name="Kwok R."/>
            <person name="Lander E."/>
            <person name="Langley C.H."/>
            <person name="Lapoint R."/>
            <person name="Lazzaro B.P."/>
            <person name="Lee S.J."/>
            <person name="Levesque L."/>
            <person name="Li R."/>
            <person name="Lin C.F."/>
            <person name="Lin M.F."/>
            <person name="Lindblad-Toh K."/>
            <person name="Llopart A."/>
            <person name="Long M."/>
            <person name="Low L."/>
            <person name="Lozovsky E."/>
            <person name="Lu J."/>
            <person name="Luo M."/>
            <person name="Machado C.A."/>
            <person name="Makalowski W."/>
            <person name="Marzo M."/>
            <person name="Matsuda M."/>
            <person name="Matzkin L."/>
            <person name="McAllister B."/>
            <person name="McBride C.S."/>
            <person name="McKernan B."/>
            <person name="McKernan K."/>
            <person name="Mendez-Lago M."/>
            <person name="Minx P."/>
            <person name="Mollenhauer M.U."/>
            <person name="Montooth K."/>
            <person name="Mount S.M."/>
            <person name="Mu X."/>
            <person name="Myers E."/>
            <person name="Negre B."/>
            <person name="Newfeld S."/>
            <person name="Nielsen R."/>
            <person name="Noor M.A."/>
            <person name="O'Grady P."/>
            <person name="Pachter L."/>
            <person name="Papaceit M."/>
            <person name="Parisi M.J."/>
            <person name="Parisi M."/>
            <person name="Parts L."/>
            <person name="Pedersen J.S."/>
            <person name="Pesole G."/>
            <person name="Phillippy A.M."/>
            <person name="Ponting C.P."/>
            <person name="Pop M."/>
            <person name="Porcelli D."/>
            <person name="Powell J.R."/>
            <person name="Prohaska S."/>
            <person name="Pruitt K."/>
            <person name="Puig M."/>
            <person name="Quesneville H."/>
            <person name="Ram K.R."/>
            <person name="Rand D."/>
            <person name="Rasmussen M.D."/>
            <person name="Reed L.K."/>
            <person name="Reenan R."/>
            <person name="Reily A."/>
            <person name="Remington K.A."/>
            <person name="Rieger T.T."/>
            <person name="Ritchie M.G."/>
            <person name="Robin C."/>
            <person name="Rogers Y.H."/>
            <person name="Rohde C."/>
            <person name="Rozas J."/>
            <person name="Rubenfield M.J."/>
            <person name="Ruiz A."/>
            <person name="Russo S."/>
            <person name="Salzberg S.L."/>
            <person name="Sanchez-Gracia A."/>
            <person name="Saranga D.J."/>
            <person name="Sato H."/>
            <person name="Schaeffer S.W."/>
            <person name="Schatz M.C."/>
            <person name="Schlenke T."/>
            <person name="Schwartz R."/>
            <person name="Segarra C."/>
            <person name="Singh R.S."/>
            <person name="Sirot L."/>
            <person name="Sirota M."/>
            <person name="Sisneros N.B."/>
            <person name="Smith C.D."/>
            <person name="Smith T.F."/>
            <person name="Spieth J."/>
            <person name="Stage D.E."/>
            <person name="Stark A."/>
            <person name="Stephan W."/>
            <person name="Strausberg R.L."/>
            <person name="Strempel S."/>
            <person name="Sturgill D."/>
            <person name="Sutton G."/>
            <person name="Sutton G.G."/>
            <person name="Tao W."/>
            <person name="Teichmann S."/>
            <person name="Tobari Y.N."/>
            <person name="Tomimura Y."/>
            <person name="Tsolas J.M."/>
            <person name="Valente V.L."/>
            <person name="Venter E."/>
            <person name="Venter J.C."/>
            <person name="Vicario S."/>
            <person name="Vieira F.G."/>
            <person name="Vilella A.J."/>
            <person name="Villasante A."/>
            <person name="Walenz B."/>
            <person name="Wang J."/>
            <person name="Wasserman M."/>
            <person name="Watts T."/>
            <person name="Wilson D."/>
            <person name="Wilson R.K."/>
            <person name="Wing R.A."/>
            <person name="Wolfner M.F."/>
            <person name="Wong A."/>
            <person name="Wong G.K."/>
            <person name="Wu C.I."/>
            <person name="Wu G."/>
            <person name="Yamamoto D."/>
            <person name="Yang H.P."/>
            <person name="Yang S.P."/>
            <person name="Yorke J.A."/>
            <person name="Yoshida K."/>
            <person name="Zdobnov E."/>
            <person name="Zhang P."/>
            <person name="Zhang Y."/>
            <person name="Zimin A.V."/>
            <person name="Baldwin J."/>
            <person name="Abdouelleil A."/>
            <person name="Abdulkadir J."/>
            <person name="Abebe A."/>
            <person name="Abera B."/>
            <person name="Abreu J."/>
            <person name="Acer S.C."/>
            <person name="Aftuck L."/>
            <person name="Alexander A."/>
            <person name="An P."/>
            <person name="Anderson E."/>
            <person name="Anderson S."/>
            <person name="Arachi H."/>
            <person name="Azer M."/>
            <person name="Bachantsang P."/>
            <person name="Barry A."/>
            <person name="Bayul T."/>
            <person name="Berlin A."/>
            <person name="Bessette D."/>
            <person name="Bloom T."/>
            <person name="Blye J."/>
            <person name="Boguslavskiy L."/>
            <person name="Bonnet C."/>
            <person name="Boukhgalter B."/>
            <person name="Bourzgui I."/>
            <person name="Brown A."/>
            <person name="Cahill P."/>
            <person name="Channer S."/>
            <person name="Cheshatsang Y."/>
            <person name="Chuda L."/>
            <person name="Citroen M."/>
            <person name="Collymore A."/>
            <person name="Cooke P."/>
            <person name="Costello M."/>
            <person name="D'Aco K."/>
            <person name="Daza R."/>
            <person name="De Haan G."/>
            <person name="DeGray S."/>
            <person name="DeMaso C."/>
            <person name="Dhargay N."/>
            <person name="Dooley K."/>
            <person name="Dooley E."/>
            <person name="Doricent M."/>
            <person name="Dorje P."/>
            <person name="Dorjee K."/>
            <person name="Dupes A."/>
            <person name="Elong R."/>
            <person name="Falk J."/>
            <person name="Farina A."/>
            <person name="Faro S."/>
            <person name="Ferguson D."/>
            <person name="Fisher S."/>
            <person name="Foley C.D."/>
            <person name="Franke A."/>
            <person name="Friedrich D."/>
            <person name="Gadbois L."/>
            <person name="Gearin G."/>
            <person name="Gearin C.R."/>
            <person name="Giannoukos G."/>
            <person name="Goode T."/>
            <person name="Graham J."/>
            <person name="Grandbois E."/>
            <person name="Grewal S."/>
            <person name="Gyaltsen K."/>
            <person name="Hafez N."/>
            <person name="Hagos B."/>
            <person name="Hall J."/>
            <person name="Henson C."/>
            <person name="Hollinger A."/>
            <person name="Honan T."/>
            <person name="Huard M.D."/>
            <person name="Hughes L."/>
            <person name="Hurhula B."/>
            <person name="Husby M.E."/>
            <person name="Kamat A."/>
            <person name="Kanga B."/>
            <person name="Kashin S."/>
            <person name="Khazanovich D."/>
            <person name="Kisner P."/>
            <person name="Lance K."/>
            <person name="Lara M."/>
            <person name="Lee W."/>
            <person name="Lennon N."/>
            <person name="Letendre F."/>
            <person name="LeVine R."/>
            <person name="Lipovsky A."/>
            <person name="Liu X."/>
            <person name="Liu J."/>
            <person name="Liu S."/>
            <person name="Lokyitsang T."/>
            <person name="Lokyitsang Y."/>
            <person name="Lubonja R."/>
            <person name="Lui A."/>
            <person name="MacDonald P."/>
            <person name="Magnisalis V."/>
            <person name="Maru K."/>
            <person name="Matthews C."/>
            <person name="McCusker W."/>
            <person name="McDonough S."/>
            <person name="Mehta T."/>
            <person name="Meldrim J."/>
            <person name="Meneus L."/>
            <person name="Mihai O."/>
            <person name="Mihalev A."/>
            <person name="Mihova T."/>
            <person name="Mittelman R."/>
            <person name="Mlenga V."/>
            <person name="Montmayeur A."/>
            <person name="Mulrain L."/>
            <person name="Navidi A."/>
            <person name="Naylor J."/>
            <person name="Negash T."/>
            <person name="Nguyen T."/>
            <person name="Nguyen N."/>
            <person name="Nicol R."/>
            <person name="Norbu C."/>
            <person name="Norbu N."/>
            <person name="Novod N."/>
            <person name="O'Neill B."/>
            <person name="Osman S."/>
            <person name="Markiewicz E."/>
            <person name="Oyono O.L."/>
            <person name="Patti C."/>
            <person name="Phunkhang P."/>
            <person name="Pierre F."/>
            <person name="Priest M."/>
            <person name="Raghuraman S."/>
            <person name="Rege F."/>
            <person name="Reyes R."/>
            <person name="Rise C."/>
            <person name="Rogov P."/>
            <person name="Ross K."/>
            <person name="Ryan E."/>
            <person name="Settipalli S."/>
            <person name="Shea T."/>
            <person name="Sherpa N."/>
            <person name="Shi L."/>
            <person name="Shih D."/>
            <person name="Sparrow T."/>
            <person name="Spaulding J."/>
            <person name="Stalker J."/>
            <person name="Stange-Thomann N."/>
            <person name="Stavropoulos S."/>
            <person name="Stone C."/>
            <person name="Strader C."/>
            <person name="Tesfaye S."/>
            <person name="Thomson T."/>
            <person name="Thoulutsang Y."/>
            <person name="Thoulutsang D."/>
            <person name="Topham K."/>
            <person name="Topping I."/>
            <person name="Tsamla T."/>
            <person name="Vassiliev H."/>
            <person name="Vo A."/>
            <person name="Wangchuk T."/>
            <person name="Wangdi T."/>
            <person name="Weiand M."/>
            <person name="Wilkinson J."/>
            <person name="Wilson A."/>
            <person name="Yadav S."/>
            <person name="Young G."/>
            <person name="Yu Q."/>
            <person name="Zembek L."/>
            <person name="Zhong D."/>
            <person name="Zimmer A."/>
            <person name="Zwirko Z."/>
            <person name="Jaffe D.B."/>
            <person name="Alvarez P."/>
            <person name="Brockman W."/>
            <person name="Butler J."/>
            <person name="Chin C."/>
            <person name="Gnerre S."/>
            <person name="Grabherr M."/>
            <person name="Kleber M."/>
            <person name="Mauceli E."/>
            <person name="MacCallum I."/>
        </authorList>
    </citation>
    <scope>NUCLEOTIDE SEQUENCE [LARGE SCALE GENOMIC DNA]</scope>
    <source>
        <strain evidence="3">Tucson 15287-2541.00</strain>
    </source>
</reference>
<evidence type="ECO:0000313" key="2">
    <source>
        <dbReference type="EMBL" id="EDV99771.1"/>
    </source>
</evidence>
<dbReference type="InParanoid" id="B4JJL9"/>